<gene>
    <name evidence="2" type="ORF">CEXT_6491</name>
</gene>
<feature type="transmembrane region" description="Helical" evidence="1">
    <location>
        <begin position="41"/>
        <end position="61"/>
    </location>
</feature>
<dbReference type="Proteomes" id="UP001054945">
    <property type="component" value="Unassembled WGS sequence"/>
</dbReference>
<evidence type="ECO:0000313" key="2">
    <source>
        <dbReference type="EMBL" id="GIY52774.1"/>
    </source>
</evidence>
<dbReference type="EMBL" id="BPLR01012286">
    <property type="protein sequence ID" value="GIY52774.1"/>
    <property type="molecule type" value="Genomic_DNA"/>
</dbReference>
<keyword evidence="1" id="KW-0812">Transmembrane</keyword>
<evidence type="ECO:0000256" key="1">
    <source>
        <dbReference type="SAM" id="Phobius"/>
    </source>
</evidence>
<comment type="caution">
    <text evidence="2">The sequence shown here is derived from an EMBL/GenBank/DDBJ whole genome shotgun (WGS) entry which is preliminary data.</text>
</comment>
<name>A0AAV4U4Q7_CAEEX</name>
<evidence type="ECO:0000313" key="3">
    <source>
        <dbReference type="Proteomes" id="UP001054945"/>
    </source>
</evidence>
<protein>
    <submittedName>
        <fullName evidence="2">Uncharacterized protein</fullName>
    </submittedName>
</protein>
<keyword evidence="3" id="KW-1185">Reference proteome</keyword>
<dbReference type="AlphaFoldDB" id="A0AAV4U4Q7"/>
<keyword evidence="1" id="KW-0472">Membrane</keyword>
<sequence length="101" mass="11325">MWNNRESEESGCRWKKKNDNHTDAVISVSLKCSTSKFSCHLSLLGGFVAYSALSKAIFYIANLRAKKAFLRGLSMGACSIRKKQTNCNEVGHERVRPSNLK</sequence>
<keyword evidence="1" id="KW-1133">Transmembrane helix</keyword>
<proteinExistence type="predicted"/>
<reference evidence="2 3" key="1">
    <citation type="submission" date="2021-06" db="EMBL/GenBank/DDBJ databases">
        <title>Caerostris extrusa draft genome.</title>
        <authorList>
            <person name="Kono N."/>
            <person name="Arakawa K."/>
        </authorList>
    </citation>
    <scope>NUCLEOTIDE SEQUENCE [LARGE SCALE GENOMIC DNA]</scope>
</reference>
<accession>A0AAV4U4Q7</accession>
<organism evidence="2 3">
    <name type="scientific">Caerostris extrusa</name>
    <name type="common">Bark spider</name>
    <name type="synonym">Caerostris bankana</name>
    <dbReference type="NCBI Taxonomy" id="172846"/>
    <lineage>
        <taxon>Eukaryota</taxon>
        <taxon>Metazoa</taxon>
        <taxon>Ecdysozoa</taxon>
        <taxon>Arthropoda</taxon>
        <taxon>Chelicerata</taxon>
        <taxon>Arachnida</taxon>
        <taxon>Araneae</taxon>
        <taxon>Araneomorphae</taxon>
        <taxon>Entelegynae</taxon>
        <taxon>Araneoidea</taxon>
        <taxon>Araneidae</taxon>
        <taxon>Caerostris</taxon>
    </lineage>
</organism>